<dbReference type="GO" id="GO:0016020">
    <property type="term" value="C:membrane"/>
    <property type="evidence" value="ECO:0007669"/>
    <property type="project" value="TreeGrafter"/>
</dbReference>
<protein>
    <submittedName>
        <fullName evidence="2">Alpha/beta hydrolase</fullName>
    </submittedName>
</protein>
<evidence type="ECO:0000259" key="1">
    <source>
        <dbReference type="Pfam" id="PF00561"/>
    </source>
</evidence>
<organism evidence="2">
    <name type="scientific">Satyrvirus sp</name>
    <dbReference type="NCBI Taxonomy" id="2487771"/>
    <lineage>
        <taxon>Viruses</taxon>
        <taxon>Varidnaviria</taxon>
        <taxon>Bamfordvirae</taxon>
        <taxon>Nucleocytoviricota</taxon>
        <taxon>Megaviricetes</taxon>
        <taxon>Imitervirales</taxon>
        <taxon>Mimiviridae</taxon>
        <taxon>Megamimivirinae</taxon>
    </lineage>
</organism>
<accession>A0A3G5ACN8</accession>
<proteinExistence type="predicted"/>
<dbReference type="PANTHER" id="PTHR43798:SF33">
    <property type="entry name" value="HYDROLASE, PUTATIVE (AFU_ORTHOLOGUE AFUA_2G14860)-RELATED"/>
    <property type="match status" value="1"/>
</dbReference>
<gene>
    <name evidence="2" type="ORF">Satyrvirus1_3</name>
</gene>
<name>A0A3G5ACN8_9VIRU</name>
<dbReference type="InterPro" id="IPR000073">
    <property type="entry name" value="AB_hydrolase_1"/>
</dbReference>
<dbReference type="Gene3D" id="3.40.50.1820">
    <property type="entry name" value="alpha/beta hydrolase"/>
    <property type="match status" value="1"/>
</dbReference>
<dbReference type="EMBL" id="MK072437">
    <property type="protein sequence ID" value="AYV84917.1"/>
    <property type="molecule type" value="Genomic_DNA"/>
</dbReference>
<dbReference type="PRINTS" id="PR00111">
    <property type="entry name" value="ABHYDROLASE"/>
</dbReference>
<evidence type="ECO:0000313" key="2">
    <source>
        <dbReference type="EMBL" id="AYV84917.1"/>
    </source>
</evidence>
<dbReference type="PANTHER" id="PTHR43798">
    <property type="entry name" value="MONOACYLGLYCEROL LIPASE"/>
    <property type="match status" value="1"/>
</dbReference>
<dbReference type="GO" id="GO:0016787">
    <property type="term" value="F:hydrolase activity"/>
    <property type="evidence" value="ECO:0007669"/>
    <property type="project" value="UniProtKB-KW"/>
</dbReference>
<reference evidence="2" key="1">
    <citation type="submission" date="2018-10" db="EMBL/GenBank/DDBJ databases">
        <title>Hidden diversity of soil giant viruses.</title>
        <authorList>
            <person name="Schulz F."/>
            <person name="Alteio L."/>
            <person name="Goudeau D."/>
            <person name="Ryan E.M."/>
            <person name="Malmstrom R.R."/>
            <person name="Blanchard J."/>
            <person name="Woyke T."/>
        </authorList>
    </citation>
    <scope>NUCLEOTIDE SEQUENCE</scope>
    <source>
        <strain evidence="2">SAV1</strain>
    </source>
</reference>
<dbReference type="Pfam" id="PF00561">
    <property type="entry name" value="Abhydrolase_1"/>
    <property type="match status" value="1"/>
</dbReference>
<dbReference type="SUPFAM" id="SSF53474">
    <property type="entry name" value="alpha/beta-Hydrolases"/>
    <property type="match status" value="1"/>
</dbReference>
<dbReference type="InterPro" id="IPR029058">
    <property type="entry name" value="AB_hydrolase_fold"/>
</dbReference>
<feature type="domain" description="AB hydrolase-1" evidence="1">
    <location>
        <begin position="57"/>
        <end position="283"/>
    </location>
</feature>
<sequence length="357" mass="40264">MPTHSKTNKNNGGFIKDNKQSIKTAYFYTSDHVKLSYKYFEKKCSAEPKCRTYTKRPSVILIHSFGYDSNYWICLFKKLCCSANVYSLDIVGTGNSDKPADLSRYVVERLVTDIYEFMEEININKSYFVGHTFGGLLALNFAAFYPSKVIKIAVSSTSPRFSQLPGYDSSISIQVIDLFNKAFSTSNLAELKETATSLTNMIDPINCDDKKFLVKQYISTLSEYKIYMKAIRNIDIRPILNQITCPVLIMAGTLDPISKLSASKILRDGIFNSTLVEFFGQGNNFPIFSTGLYNKHIINFFFVKYNPCCDFLNQIKDNTSQCAQCAQCAQYACICICNCSAHKSSSKAKPKNSLLNQ</sequence>
<keyword evidence="2" id="KW-0378">Hydrolase</keyword>
<dbReference type="InterPro" id="IPR050266">
    <property type="entry name" value="AB_hydrolase_sf"/>
</dbReference>